<sequence length="111" mass="11520">MTASTIERRRAIFDATGDRRQEQFALASNNVASAPVTLFGGNYVLAQACASYGQIALRYRDPAGNMIQLLTKGGADAGGGTSLQFAAGTLVDVVLTNTTGANVILSRVPNA</sequence>
<accession>A0A0C9M001</accession>
<dbReference type="GeneID" id="78526353"/>
<dbReference type="EMBL" id="BBJS01000010">
    <property type="protein sequence ID" value="GAN12475.1"/>
    <property type="molecule type" value="Genomic_DNA"/>
</dbReference>
<reference evidence="1 2" key="1">
    <citation type="submission" date="2014-08" db="EMBL/GenBank/DDBJ databases">
        <title>Whole genome shotgun sequence of Sphingomonas paucimobilis NBRC 13935.</title>
        <authorList>
            <person name="Hosoyama A."/>
            <person name="Hashimoto M."/>
            <person name="Hosoyama Y."/>
            <person name="Noguchi M."/>
            <person name="Uohara A."/>
            <person name="Ohji S."/>
            <person name="Katano-Makiyama Y."/>
            <person name="Ichikawa N."/>
            <person name="Kimura A."/>
            <person name="Yamazoe A."/>
            <person name="Fujita N."/>
        </authorList>
    </citation>
    <scope>NUCLEOTIDE SEQUENCE [LARGE SCALE GENOMIC DNA]</scope>
    <source>
        <strain evidence="1 2">NBRC 13935</strain>
    </source>
</reference>
<dbReference type="AlphaFoldDB" id="A0A0C9M001"/>
<evidence type="ECO:0000313" key="2">
    <source>
        <dbReference type="Proteomes" id="UP000032025"/>
    </source>
</evidence>
<comment type="caution">
    <text evidence="1">The sequence shown here is derived from an EMBL/GenBank/DDBJ whole genome shotgun (WGS) entry which is preliminary data.</text>
</comment>
<name>A0A0C9M001_SPHPI</name>
<protein>
    <submittedName>
        <fullName evidence="1">DNA, contig: SP610</fullName>
    </submittedName>
</protein>
<evidence type="ECO:0000313" key="1">
    <source>
        <dbReference type="EMBL" id="GAN12475.1"/>
    </source>
</evidence>
<dbReference type="Proteomes" id="UP000032025">
    <property type="component" value="Unassembled WGS sequence"/>
</dbReference>
<gene>
    <name evidence="1" type="ORF">SP6_10_00550</name>
</gene>
<proteinExistence type="predicted"/>
<organism evidence="1 2">
    <name type="scientific">Sphingomonas paucimobilis NBRC 13935</name>
    <dbReference type="NCBI Taxonomy" id="1219050"/>
    <lineage>
        <taxon>Bacteria</taxon>
        <taxon>Pseudomonadati</taxon>
        <taxon>Pseudomonadota</taxon>
        <taxon>Alphaproteobacteria</taxon>
        <taxon>Sphingomonadales</taxon>
        <taxon>Sphingomonadaceae</taxon>
        <taxon>Sphingomonas</taxon>
    </lineage>
</organism>
<dbReference type="RefSeq" id="WP_053003269.1">
    <property type="nucleotide sequence ID" value="NZ_BBJS01000010.1"/>
</dbReference>
<keyword evidence="2" id="KW-1185">Reference proteome</keyword>